<dbReference type="AlphaFoldDB" id="A0A5B7GRU5"/>
<evidence type="ECO:0000313" key="2">
    <source>
        <dbReference type="Proteomes" id="UP000324222"/>
    </source>
</evidence>
<name>A0A5B7GRU5_PORTR</name>
<dbReference type="EMBL" id="VSRR010016873">
    <property type="protein sequence ID" value="MPC59788.1"/>
    <property type="molecule type" value="Genomic_DNA"/>
</dbReference>
<accession>A0A5B7GRU5</accession>
<keyword evidence="2" id="KW-1185">Reference proteome</keyword>
<proteinExistence type="predicted"/>
<sequence length="155" mass="17098">MTDASQLSARHDTRNHSEKSWLLVCNVVSLNTSRHNHRGGWCASTRTRNPATSCIWRALHLIRLRKCGYRFHALLITCAVREKGREGEREERGLGRGREVESKRKPAMGTLGFLLGMSRPSGPPGGVGGRGAAWGRGGVRYGPPHPAAHWCSGHR</sequence>
<comment type="caution">
    <text evidence="1">The sequence shown here is derived from an EMBL/GenBank/DDBJ whole genome shotgun (WGS) entry which is preliminary data.</text>
</comment>
<reference evidence="1 2" key="1">
    <citation type="submission" date="2019-05" db="EMBL/GenBank/DDBJ databases">
        <title>Another draft genome of Portunus trituberculatus and its Hox gene families provides insights of decapod evolution.</title>
        <authorList>
            <person name="Jeong J.-H."/>
            <person name="Song I."/>
            <person name="Kim S."/>
            <person name="Choi T."/>
            <person name="Kim D."/>
            <person name="Ryu S."/>
            <person name="Kim W."/>
        </authorList>
    </citation>
    <scope>NUCLEOTIDE SEQUENCE [LARGE SCALE GENOMIC DNA]</scope>
    <source>
        <tissue evidence="1">Muscle</tissue>
    </source>
</reference>
<evidence type="ECO:0000313" key="1">
    <source>
        <dbReference type="EMBL" id="MPC59788.1"/>
    </source>
</evidence>
<gene>
    <name evidence="1" type="ORF">E2C01_053816</name>
</gene>
<protein>
    <submittedName>
        <fullName evidence="1">Uncharacterized protein</fullName>
    </submittedName>
</protein>
<dbReference type="Proteomes" id="UP000324222">
    <property type="component" value="Unassembled WGS sequence"/>
</dbReference>
<organism evidence="1 2">
    <name type="scientific">Portunus trituberculatus</name>
    <name type="common">Swimming crab</name>
    <name type="synonym">Neptunus trituberculatus</name>
    <dbReference type="NCBI Taxonomy" id="210409"/>
    <lineage>
        <taxon>Eukaryota</taxon>
        <taxon>Metazoa</taxon>
        <taxon>Ecdysozoa</taxon>
        <taxon>Arthropoda</taxon>
        <taxon>Crustacea</taxon>
        <taxon>Multicrustacea</taxon>
        <taxon>Malacostraca</taxon>
        <taxon>Eumalacostraca</taxon>
        <taxon>Eucarida</taxon>
        <taxon>Decapoda</taxon>
        <taxon>Pleocyemata</taxon>
        <taxon>Brachyura</taxon>
        <taxon>Eubrachyura</taxon>
        <taxon>Portunoidea</taxon>
        <taxon>Portunidae</taxon>
        <taxon>Portuninae</taxon>
        <taxon>Portunus</taxon>
    </lineage>
</organism>